<proteinExistence type="predicted"/>
<dbReference type="AlphaFoldDB" id="A0A0A9EN43"/>
<accession>A0A0A9EN43</accession>
<evidence type="ECO:0000313" key="1">
    <source>
        <dbReference type="EMBL" id="JAE00434.1"/>
    </source>
</evidence>
<reference evidence="1" key="1">
    <citation type="submission" date="2014-09" db="EMBL/GenBank/DDBJ databases">
        <authorList>
            <person name="Magalhaes I.L.F."/>
            <person name="Oliveira U."/>
            <person name="Santos F.R."/>
            <person name="Vidigal T.H.D.A."/>
            <person name="Brescovit A.D."/>
            <person name="Santos A.J."/>
        </authorList>
    </citation>
    <scope>NUCLEOTIDE SEQUENCE</scope>
    <source>
        <tissue evidence="1">Shoot tissue taken approximately 20 cm above the soil surface</tissue>
    </source>
</reference>
<organism evidence="1">
    <name type="scientific">Arundo donax</name>
    <name type="common">Giant reed</name>
    <name type="synonym">Donax arundinaceus</name>
    <dbReference type="NCBI Taxonomy" id="35708"/>
    <lineage>
        <taxon>Eukaryota</taxon>
        <taxon>Viridiplantae</taxon>
        <taxon>Streptophyta</taxon>
        <taxon>Embryophyta</taxon>
        <taxon>Tracheophyta</taxon>
        <taxon>Spermatophyta</taxon>
        <taxon>Magnoliopsida</taxon>
        <taxon>Liliopsida</taxon>
        <taxon>Poales</taxon>
        <taxon>Poaceae</taxon>
        <taxon>PACMAD clade</taxon>
        <taxon>Arundinoideae</taxon>
        <taxon>Arundineae</taxon>
        <taxon>Arundo</taxon>
    </lineage>
</organism>
<protein>
    <submittedName>
        <fullName evidence="1">Uncharacterized protein</fullName>
    </submittedName>
</protein>
<reference evidence="1" key="2">
    <citation type="journal article" date="2015" name="Data Brief">
        <title>Shoot transcriptome of the giant reed, Arundo donax.</title>
        <authorList>
            <person name="Barrero R.A."/>
            <person name="Guerrero F.D."/>
            <person name="Moolhuijzen P."/>
            <person name="Goolsby J.A."/>
            <person name="Tidwell J."/>
            <person name="Bellgard S.E."/>
            <person name="Bellgard M.I."/>
        </authorList>
    </citation>
    <scope>NUCLEOTIDE SEQUENCE</scope>
    <source>
        <tissue evidence="1">Shoot tissue taken approximately 20 cm above the soil surface</tissue>
    </source>
</reference>
<sequence length="41" mass="4684">MQVCLMSNFVSCQVVLELLTVKILDSSFLLFNGMIDFQRIS</sequence>
<dbReference type="EMBL" id="GBRH01197462">
    <property type="protein sequence ID" value="JAE00434.1"/>
    <property type="molecule type" value="Transcribed_RNA"/>
</dbReference>
<name>A0A0A9EN43_ARUDO</name>